<evidence type="ECO:0000313" key="6">
    <source>
        <dbReference type="Proteomes" id="UP000249818"/>
    </source>
</evidence>
<keyword evidence="2" id="KW-0255">Endonuclease</keyword>
<dbReference type="SMART" id="SM00318">
    <property type="entry name" value="SNc"/>
    <property type="match status" value="1"/>
</dbReference>
<accession>A0A2X3MMW6</accession>
<dbReference type="Gene3D" id="2.40.50.90">
    <property type="match status" value="1"/>
</dbReference>
<evidence type="ECO:0000313" key="5">
    <source>
        <dbReference type="EMBL" id="SQD93304.1"/>
    </source>
</evidence>
<feature type="domain" description="TNase-like" evidence="4">
    <location>
        <begin position="31"/>
        <end position="157"/>
    </location>
</feature>
<dbReference type="PROSITE" id="PS50830">
    <property type="entry name" value="TNASE_3"/>
    <property type="match status" value="1"/>
</dbReference>
<keyword evidence="6" id="KW-1185">Reference proteome</keyword>
<evidence type="ECO:0000256" key="3">
    <source>
        <dbReference type="ARBA" id="ARBA00022801"/>
    </source>
</evidence>
<dbReference type="GO" id="GO:1990599">
    <property type="term" value="F:3' overhang single-stranded DNA endodeoxyribonuclease activity"/>
    <property type="evidence" value="ECO:0007669"/>
    <property type="project" value="UniProtKB-EC"/>
</dbReference>
<reference evidence="6" key="1">
    <citation type="submission" date="2018-05" db="EMBL/GenBank/DDBJ databases">
        <authorList>
            <person name="Hao L."/>
        </authorList>
    </citation>
    <scope>NUCLEOTIDE SEQUENCE [LARGE SCALE GENOMIC DNA]</scope>
</reference>
<dbReference type="Proteomes" id="UP000249818">
    <property type="component" value="Chromosome BARAN1"/>
</dbReference>
<gene>
    <name evidence="5" type="ORF">BARAN1_1282</name>
</gene>
<dbReference type="RefSeq" id="WP_122031687.1">
    <property type="nucleotide sequence ID" value="NZ_LS483254.1"/>
</dbReference>
<dbReference type="KEGG" id="bana:BARAN1_1282"/>
<organism evidence="5 6">
    <name type="scientific">Candidatus Bipolaricaulis anaerobius</name>
    <dbReference type="NCBI Taxonomy" id="2026885"/>
    <lineage>
        <taxon>Bacteria</taxon>
        <taxon>Candidatus Bipolaricaulota</taxon>
        <taxon>Candidatus Bipolaricaulia</taxon>
        <taxon>Candidatus Bipolaricaulales</taxon>
        <taxon>Candidatus Bipolaricaulaceae</taxon>
        <taxon>Candidatus Bipolaricaulis</taxon>
    </lineage>
</organism>
<dbReference type="PANTHER" id="PTHR12302">
    <property type="entry name" value="EBNA2 BINDING PROTEIN P100"/>
    <property type="match status" value="1"/>
</dbReference>
<evidence type="ECO:0000259" key="4">
    <source>
        <dbReference type="PROSITE" id="PS50830"/>
    </source>
</evidence>
<sequence length="261" mass="28280">MRRAGVLAFAGVLALAIIGVGEAEAPDPSRATITSRVLRVIDGDTVDIRGSQRVRLLGIDTPELGEPYSEEAIAFTKRLLLFKTVRLELDVKERDVYDRLLAYAYVETDEGWVMANLEIVRAGLARLLIIPPNGKYRAQFEAAQLEAMIHHRGLWGTVGEVLTVSELEARISEVVNQVVTVRLTVAAVLAAGNGRRVDPSETRFGFHLFLVATCPPVSLGPGTEILATGVVEYASLKDGPRILIEDPTQIVLATDVEAGSP</sequence>
<dbReference type="OrthoDB" id="4376109at2"/>
<dbReference type="EMBL" id="LS483254">
    <property type="protein sequence ID" value="SQD93304.1"/>
    <property type="molecule type" value="Genomic_DNA"/>
</dbReference>
<dbReference type="InterPro" id="IPR035437">
    <property type="entry name" value="SNase_OB-fold_sf"/>
</dbReference>
<dbReference type="InterPro" id="IPR016071">
    <property type="entry name" value="Staphylococal_nuclease_OB-fold"/>
</dbReference>
<protein>
    <submittedName>
        <fullName evidence="5">Putative Micrococcal nuclease</fullName>
        <ecNumber evidence="5">3.1.31.1</ecNumber>
    </submittedName>
</protein>
<name>A0A2X3MMW6_9BACT</name>
<proteinExistence type="predicted"/>
<evidence type="ECO:0000256" key="2">
    <source>
        <dbReference type="ARBA" id="ARBA00022759"/>
    </source>
</evidence>
<dbReference type="Pfam" id="PF00565">
    <property type="entry name" value="SNase"/>
    <property type="match status" value="1"/>
</dbReference>
<dbReference type="EC" id="3.1.31.1" evidence="5"/>
<keyword evidence="1" id="KW-0540">Nuclease</keyword>
<dbReference type="SUPFAM" id="SSF50199">
    <property type="entry name" value="Staphylococcal nuclease"/>
    <property type="match status" value="1"/>
</dbReference>
<keyword evidence="3 5" id="KW-0378">Hydrolase</keyword>
<dbReference type="AlphaFoldDB" id="A0A2X3MMW6"/>
<dbReference type="PANTHER" id="PTHR12302:SF3">
    <property type="entry name" value="SERINE_THREONINE-PROTEIN KINASE 31"/>
    <property type="match status" value="1"/>
</dbReference>
<evidence type="ECO:0000256" key="1">
    <source>
        <dbReference type="ARBA" id="ARBA00022722"/>
    </source>
</evidence>